<dbReference type="InterPro" id="IPR052170">
    <property type="entry name" value="M29_Exopeptidase"/>
</dbReference>
<evidence type="ECO:0000256" key="8">
    <source>
        <dbReference type="ARBA" id="ARBA00022801"/>
    </source>
</evidence>
<dbReference type="GO" id="GO:0004177">
    <property type="term" value="F:aminopeptidase activity"/>
    <property type="evidence" value="ECO:0007669"/>
    <property type="project" value="UniProtKB-KW"/>
</dbReference>
<dbReference type="Pfam" id="PF02073">
    <property type="entry name" value="Peptidase_M29"/>
    <property type="match status" value="1"/>
</dbReference>
<evidence type="ECO:0000313" key="11">
    <source>
        <dbReference type="Proteomes" id="UP000315399"/>
    </source>
</evidence>
<proteinExistence type="inferred from homology"/>
<reference evidence="10 11" key="1">
    <citation type="journal article" date="2019" name="Nat. Microbiol.">
        <title>Expanding anaerobic alkane metabolism in the domain of Archaea.</title>
        <authorList>
            <person name="Wang Y."/>
            <person name="Wegener G."/>
            <person name="Hou J."/>
            <person name="Wang F."/>
            <person name="Xiao X."/>
        </authorList>
    </citation>
    <scope>NUCLEOTIDE SEQUENCE [LARGE SCALE GENOMIC DNA]</scope>
    <source>
        <strain evidence="10">WYZ-LMO10</strain>
    </source>
</reference>
<dbReference type="SUPFAM" id="SSF144052">
    <property type="entry name" value="Thermophilic metalloprotease-like"/>
    <property type="match status" value="1"/>
</dbReference>
<keyword evidence="5" id="KW-0031">Aminopeptidase</keyword>
<name>A0A523BFA0_9CREN</name>
<comment type="caution">
    <text evidence="10">The sequence shown here is derived from an EMBL/GenBank/DDBJ whole genome shotgun (WGS) entry which is preliminary data.</text>
</comment>
<keyword evidence="8" id="KW-0378">Hydrolase</keyword>
<evidence type="ECO:0000313" key="10">
    <source>
        <dbReference type="EMBL" id="TDA39574.1"/>
    </source>
</evidence>
<evidence type="ECO:0000256" key="5">
    <source>
        <dbReference type="ARBA" id="ARBA00022438"/>
    </source>
</evidence>
<dbReference type="PANTHER" id="PTHR34448">
    <property type="entry name" value="AMINOPEPTIDASE"/>
    <property type="match status" value="1"/>
</dbReference>
<protein>
    <recommendedName>
        <fullName evidence="12">Aminopeptidase</fullName>
    </recommendedName>
</protein>
<dbReference type="GO" id="GO:0046872">
    <property type="term" value="F:metal ion binding"/>
    <property type="evidence" value="ECO:0007669"/>
    <property type="project" value="UniProtKB-KW"/>
</dbReference>
<gene>
    <name evidence="10" type="ORF">DSO08_01915</name>
</gene>
<keyword evidence="7" id="KW-0479">Metal-binding</keyword>
<evidence type="ECO:0000256" key="6">
    <source>
        <dbReference type="ARBA" id="ARBA00022670"/>
    </source>
</evidence>
<evidence type="ECO:0000256" key="4">
    <source>
        <dbReference type="ARBA" id="ARBA00008236"/>
    </source>
</evidence>
<comment type="cofactor">
    <cofactor evidence="3">
        <name>Zn(2+)</name>
        <dbReference type="ChEBI" id="CHEBI:29105"/>
    </cofactor>
</comment>
<comment type="similarity">
    <text evidence="4">Belongs to the peptidase M29 family.</text>
</comment>
<evidence type="ECO:0008006" key="12">
    <source>
        <dbReference type="Google" id="ProtNLM"/>
    </source>
</evidence>
<keyword evidence="6" id="KW-0645">Protease</keyword>
<dbReference type="AlphaFoldDB" id="A0A523BFA0"/>
<evidence type="ECO:0000256" key="1">
    <source>
        <dbReference type="ARBA" id="ARBA00001941"/>
    </source>
</evidence>
<accession>A0A523BFA0</accession>
<evidence type="ECO:0000256" key="7">
    <source>
        <dbReference type="ARBA" id="ARBA00022723"/>
    </source>
</evidence>
<dbReference type="InterPro" id="IPR000787">
    <property type="entry name" value="Peptidase_M29"/>
</dbReference>
<dbReference type="InterPro" id="IPR035097">
    <property type="entry name" value="M29_N-terminal"/>
</dbReference>
<dbReference type="GO" id="GO:0006508">
    <property type="term" value="P:proteolysis"/>
    <property type="evidence" value="ECO:0007669"/>
    <property type="project" value="UniProtKB-KW"/>
</dbReference>
<dbReference type="Proteomes" id="UP000315399">
    <property type="component" value="Unassembled WGS sequence"/>
</dbReference>
<dbReference type="EMBL" id="QNVH01000010">
    <property type="protein sequence ID" value="TDA39574.1"/>
    <property type="molecule type" value="Genomic_DNA"/>
</dbReference>
<comment type="cofactor">
    <cofactor evidence="1">
        <name>Co(2+)</name>
        <dbReference type="ChEBI" id="CHEBI:48828"/>
    </cofactor>
</comment>
<dbReference type="Gene3D" id="3.40.1830.10">
    <property type="entry name" value="Thermophilic metalloprotease (M29)"/>
    <property type="match status" value="1"/>
</dbReference>
<dbReference type="PANTHER" id="PTHR34448:SF1">
    <property type="entry name" value="BLL6088 PROTEIN"/>
    <property type="match status" value="1"/>
</dbReference>
<organism evidence="10 11">
    <name type="scientific">Thermoproteota archaeon</name>
    <dbReference type="NCBI Taxonomy" id="2056631"/>
    <lineage>
        <taxon>Archaea</taxon>
        <taxon>Thermoproteota</taxon>
    </lineage>
</organism>
<keyword evidence="9" id="KW-0482">Metalloprotease</keyword>
<evidence type="ECO:0000256" key="9">
    <source>
        <dbReference type="ARBA" id="ARBA00023049"/>
    </source>
</evidence>
<evidence type="ECO:0000256" key="3">
    <source>
        <dbReference type="ARBA" id="ARBA00001947"/>
    </source>
</evidence>
<dbReference type="GO" id="GO:0008237">
    <property type="term" value="F:metallopeptidase activity"/>
    <property type="evidence" value="ECO:0007669"/>
    <property type="project" value="UniProtKB-KW"/>
</dbReference>
<evidence type="ECO:0000256" key="2">
    <source>
        <dbReference type="ARBA" id="ARBA00001946"/>
    </source>
</evidence>
<sequence>MVELTLSEMREIAEYLVRKSMKIGRKSSGEFDSVSILYNGTDPSCREFALMVEEECWKVGAYTLTREYSSVRNRLKHQLMPEESLKRMDPISKAIAETVDVRMFIGEEDDPAWSDGLQDKIKLTGENRQKLYEIMDKRGMRWVYFGWPIPGAARAYGISPERFREIFINSIRMSFKSEMLDLCNFYSKALRGADMVRIISDDTDLSFSIKGRPVIVDDAIISEEDIANGDVGLNIPSGEVFVAPIETSAEGYVRFPVVVIPGFGKVVNLKIEFKGGKVASFEAEEGGERLRAFFDSNTGDIDRIAELGIGCNPGAEFTNGCIIVDEKIYRTIHIAVGNNTGSYHGTNKASAHLDMIKPMDKGALYVDGRVVMENGVPVKE</sequence>
<comment type="cofactor">
    <cofactor evidence="2">
        <name>Mg(2+)</name>
        <dbReference type="ChEBI" id="CHEBI:18420"/>
    </cofactor>
</comment>